<comment type="similarity">
    <text evidence="7">Belongs to the kynureninase family.</text>
</comment>
<organism evidence="12 13">
    <name type="scientific">Botryosphaeria dothidea</name>
    <dbReference type="NCBI Taxonomy" id="55169"/>
    <lineage>
        <taxon>Eukaryota</taxon>
        <taxon>Fungi</taxon>
        <taxon>Dikarya</taxon>
        <taxon>Ascomycota</taxon>
        <taxon>Pezizomycotina</taxon>
        <taxon>Dothideomycetes</taxon>
        <taxon>Dothideomycetes incertae sedis</taxon>
        <taxon>Botryosphaeriales</taxon>
        <taxon>Botryosphaeriaceae</taxon>
        <taxon>Botryosphaeria</taxon>
    </lineage>
</organism>
<keyword evidence="4 7" id="KW-0378">Hydrolase</keyword>
<evidence type="ECO:0000313" key="13">
    <source>
        <dbReference type="Proteomes" id="UP000572817"/>
    </source>
</evidence>
<feature type="binding site" evidence="7">
    <location>
        <position position="250"/>
    </location>
    <ligand>
        <name>pyridoxal 5'-phosphate</name>
        <dbReference type="ChEBI" id="CHEBI:597326"/>
    </ligand>
</feature>
<evidence type="ECO:0000256" key="7">
    <source>
        <dbReference type="HAMAP-Rule" id="MF_03017"/>
    </source>
</evidence>
<feature type="region of interest" description="Disordered" evidence="8">
    <location>
        <begin position="557"/>
        <end position="590"/>
    </location>
</feature>
<comment type="subcellular location">
    <subcellularLocation>
        <location evidence="7">Cytoplasm</location>
    </subcellularLocation>
</comment>
<dbReference type="GO" id="GO:0005737">
    <property type="term" value="C:cytoplasm"/>
    <property type="evidence" value="ECO:0007669"/>
    <property type="project" value="UniProtKB-SubCell"/>
</dbReference>
<comment type="catalytic activity">
    <reaction evidence="7">
        <text>L-kynurenine + H2O = anthranilate + L-alanine + H(+)</text>
        <dbReference type="Rhea" id="RHEA:16813"/>
        <dbReference type="ChEBI" id="CHEBI:15377"/>
        <dbReference type="ChEBI" id="CHEBI:15378"/>
        <dbReference type="ChEBI" id="CHEBI:16567"/>
        <dbReference type="ChEBI" id="CHEBI:57959"/>
        <dbReference type="ChEBI" id="CHEBI:57972"/>
        <dbReference type="EC" id="3.7.1.3"/>
    </reaction>
</comment>
<gene>
    <name evidence="7" type="primary">BNA5</name>
    <name evidence="12" type="ORF">GTA08_BOTSDO11686</name>
</gene>
<dbReference type="GO" id="GO:0034354">
    <property type="term" value="P:'de novo' NAD+ biosynthetic process from L-tryptophan"/>
    <property type="evidence" value="ECO:0007669"/>
    <property type="project" value="UniProtKB-UniRule"/>
</dbReference>
<feature type="region of interest" description="Disordered" evidence="8">
    <location>
        <begin position="475"/>
        <end position="516"/>
    </location>
</feature>
<keyword evidence="6" id="KW-0539">Nucleus</keyword>
<feature type="region of interest" description="Disordered" evidence="8">
    <location>
        <begin position="611"/>
        <end position="650"/>
    </location>
</feature>
<dbReference type="GO" id="GO:0030429">
    <property type="term" value="F:kynureninase activity"/>
    <property type="evidence" value="ECO:0007669"/>
    <property type="project" value="UniProtKB-UniRule"/>
</dbReference>
<feature type="binding site" evidence="7">
    <location>
        <position position="135"/>
    </location>
    <ligand>
        <name>pyridoxal 5'-phosphate</name>
        <dbReference type="ChEBI" id="CHEBI:597326"/>
    </ligand>
</feature>
<keyword evidence="2 7" id="KW-0662">Pyridine nucleotide biosynthesis</keyword>
<comment type="pathway">
    <text evidence="7">Cofactor biosynthesis; NAD(+) biosynthesis; quinolinate from L-kynurenine: step 2/3.</text>
</comment>
<dbReference type="GO" id="GO:0000981">
    <property type="term" value="F:DNA-binding transcription factor activity, RNA polymerase II-specific"/>
    <property type="evidence" value="ECO:0007669"/>
    <property type="project" value="InterPro"/>
</dbReference>
<evidence type="ECO:0000313" key="12">
    <source>
        <dbReference type="EMBL" id="KAF4312771.1"/>
    </source>
</evidence>
<comment type="subunit">
    <text evidence="7">Homodimer.</text>
</comment>
<dbReference type="NCBIfam" id="TIGR01814">
    <property type="entry name" value="kynureninase"/>
    <property type="match status" value="1"/>
</dbReference>
<dbReference type="UniPathway" id="UPA00253">
    <property type="reaction ID" value="UER00329"/>
</dbReference>
<evidence type="ECO:0000256" key="3">
    <source>
        <dbReference type="ARBA" id="ARBA00022723"/>
    </source>
</evidence>
<evidence type="ECO:0000256" key="4">
    <source>
        <dbReference type="ARBA" id="ARBA00022801"/>
    </source>
</evidence>
<dbReference type="Pfam" id="PF00266">
    <property type="entry name" value="Aminotran_5"/>
    <property type="match status" value="1"/>
</dbReference>
<dbReference type="InterPro" id="IPR015422">
    <property type="entry name" value="PyrdxlP-dep_Trfase_small"/>
</dbReference>
<feature type="binding site" evidence="7">
    <location>
        <position position="311"/>
    </location>
    <ligand>
        <name>pyridoxal 5'-phosphate</name>
        <dbReference type="ChEBI" id="CHEBI:597326"/>
    </ligand>
</feature>
<comment type="catalytic activity">
    <reaction evidence="7">
        <text>3-hydroxy-L-kynurenine + H2O = 3-hydroxyanthranilate + L-alanine + H(+)</text>
        <dbReference type="Rhea" id="RHEA:25143"/>
        <dbReference type="ChEBI" id="CHEBI:15377"/>
        <dbReference type="ChEBI" id="CHEBI:15378"/>
        <dbReference type="ChEBI" id="CHEBI:36559"/>
        <dbReference type="ChEBI" id="CHEBI:57972"/>
        <dbReference type="ChEBI" id="CHEBI:58125"/>
    </reaction>
</comment>
<dbReference type="Proteomes" id="UP000572817">
    <property type="component" value="Unassembled WGS sequence"/>
</dbReference>
<keyword evidence="13" id="KW-1185">Reference proteome</keyword>
<reference evidence="12" key="1">
    <citation type="submission" date="2020-04" db="EMBL/GenBank/DDBJ databases">
        <title>Genome Assembly and Annotation of Botryosphaeria dothidea sdau 11-99, a Latent Pathogen of Apple Fruit Ring Rot in China.</title>
        <authorList>
            <person name="Yu C."/>
            <person name="Diao Y."/>
            <person name="Lu Q."/>
            <person name="Zhao J."/>
            <person name="Cui S."/>
            <person name="Peng C."/>
            <person name="He B."/>
            <person name="Liu H."/>
        </authorList>
    </citation>
    <scope>NUCLEOTIDE SEQUENCE [LARGE SCALE GENOMIC DNA]</scope>
    <source>
        <strain evidence="12">Sdau11-99</strain>
    </source>
</reference>
<dbReference type="InterPro" id="IPR010111">
    <property type="entry name" value="Kynureninase"/>
</dbReference>
<dbReference type="Pfam" id="PF22580">
    <property type="entry name" value="KYNU_C"/>
    <property type="match status" value="1"/>
</dbReference>
<dbReference type="GO" id="GO:0019805">
    <property type="term" value="P:quinolinate biosynthetic process"/>
    <property type="evidence" value="ECO:0007669"/>
    <property type="project" value="UniProtKB-UniRule"/>
</dbReference>
<evidence type="ECO:0000256" key="5">
    <source>
        <dbReference type="ARBA" id="ARBA00022898"/>
    </source>
</evidence>
<evidence type="ECO:0000256" key="6">
    <source>
        <dbReference type="ARBA" id="ARBA00023242"/>
    </source>
</evidence>
<feature type="region of interest" description="Disordered" evidence="8">
    <location>
        <begin position="1171"/>
        <end position="1202"/>
    </location>
</feature>
<feature type="modified residue" description="N6-(pyridoxal phosphate)lysine" evidence="7">
    <location>
        <position position="273"/>
    </location>
</feature>
<dbReference type="InterPro" id="IPR000192">
    <property type="entry name" value="Aminotrans_V_dom"/>
</dbReference>
<comment type="pathway">
    <text evidence="7">Amino-acid degradation; L-kynurenine degradation; L-alanine and anthranilate from L-kynurenine: step 1/1.</text>
</comment>
<feature type="domain" description="Zn(2)-C6 fungal-type" evidence="9">
    <location>
        <begin position="581"/>
        <end position="606"/>
    </location>
</feature>
<dbReference type="Gene3D" id="4.10.240.10">
    <property type="entry name" value="Zn(2)-C6 fungal-type DNA-binding domain"/>
    <property type="match status" value="1"/>
</dbReference>
<dbReference type="PANTHER" id="PTHR14084">
    <property type="entry name" value="KYNURENINASE"/>
    <property type="match status" value="1"/>
</dbReference>
<dbReference type="GO" id="GO:0006351">
    <property type="term" value="P:DNA-templated transcription"/>
    <property type="evidence" value="ECO:0007669"/>
    <property type="project" value="InterPro"/>
</dbReference>
<dbReference type="InterPro" id="IPR007219">
    <property type="entry name" value="XnlR_reg_dom"/>
</dbReference>
<dbReference type="Pfam" id="PF00172">
    <property type="entry name" value="Zn_clus"/>
    <property type="match status" value="1"/>
</dbReference>
<dbReference type="GO" id="GO:0008270">
    <property type="term" value="F:zinc ion binding"/>
    <property type="evidence" value="ECO:0007669"/>
    <property type="project" value="InterPro"/>
</dbReference>
<dbReference type="Gene3D" id="3.40.640.10">
    <property type="entry name" value="Type I PLP-dependent aspartate aminotransferase-like (Major domain)"/>
    <property type="match status" value="1"/>
</dbReference>
<dbReference type="UniPathway" id="UPA00334">
    <property type="reaction ID" value="UER00455"/>
</dbReference>
<dbReference type="EMBL" id="WWBZ02000002">
    <property type="protein sequence ID" value="KAF4312771.1"/>
    <property type="molecule type" value="Genomic_DNA"/>
</dbReference>
<dbReference type="CDD" id="cd00067">
    <property type="entry name" value="GAL4"/>
    <property type="match status" value="1"/>
</dbReference>
<dbReference type="GO" id="GO:0019441">
    <property type="term" value="P:L-tryptophan catabolic process to kynurenine"/>
    <property type="evidence" value="ECO:0007669"/>
    <property type="project" value="TreeGrafter"/>
</dbReference>
<feature type="region of interest" description="Disordered" evidence="8">
    <location>
        <begin position="1"/>
        <end position="29"/>
    </location>
</feature>
<feature type="binding site" evidence="7">
    <location>
        <begin position="163"/>
        <end position="166"/>
    </location>
    <ligand>
        <name>pyridoxal 5'-phosphate</name>
        <dbReference type="ChEBI" id="CHEBI:597326"/>
    </ligand>
</feature>
<feature type="compositionally biased region" description="Polar residues" evidence="8">
    <location>
        <begin position="614"/>
        <end position="624"/>
    </location>
</feature>
<comment type="caution">
    <text evidence="12">The sequence shown here is derived from an EMBL/GenBank/DDBJ whole genome shotgun (WGS) entry which is preliminary data.</text>
</comment>
<evidence type="ECO:0000259" key="10">
    <source>
        <dbReference type="Pfam" id="PF00266"/>
    </source>
</evidence>
<feature type="binding site" evidence="7">
    <location>
        <position position="272"/>
    </location>
    <ligand>
        <name>pyridoxal 5'-phosphate</name>
        <dbReference type="ChEBI" id="CHEBI:597326"/>
    </ligand>
</feature>
<feature type="binding site" evidence="7">
    <location>
        <position position="339"/>
    </location>
    <ligand>
        <name>pyridoxal 5'-phosphate</name>
        <dbReference type="ChEBI" id="CHEBI:597326"/>
    </ligand>
</feature>
<dbReference type="AlphaFoldDB" id="A0A8H4J3Z9"/>
<feature type="compositionally biased region" description="Basic residues" evidence="8">
    <location>
        <begin position="505"/>
        <end position="515"/>
    </location>
</feature>
<evidence type="ECO:0000259" key="9">
    <source>
        <dbReference type="Pfam" id="PF00172"/>
    </source>
</evidence>
<dbReference type="PANTHER" id="PTHR14084:SF2">
    <property type="entry name" value="KYNURENINASE 2"/>
    <property type="match status" value="1"/>
</dbReference>
<name>A0A8H4J3Z9_9PEZI</name>
<evidence type="ECO:0000256" key="1">
    <source>
        <dbReference type="ARBA" id="ARBA00022490"/>
    </source>
</evidence>
<sequence>MSPSKVESKPQFPAEADSESYARQLDSQDPLRSFREKFIIPSKANLRSKVLAKPGLSSEESIYFCGNSLGLQPKAVSKYIEAQLDTWSGIGVHGHFTPLEESPLVPWQLMAETAAEQSARIVGAKHEEVAIMNTLTVNLHMLMASFYKPEGQRTKILLEWKAFPSDHYAIESQLQVRGMKPKEHMILIEPDNDHIISTEKILRAIDEHADEIALILLPGIQYYSGQFFDMPTITAHAKSKGLTIGWDLAHAAGNVPVQLHDWDVDFAAWCTYKYQNAGPGAIAGCFVHEKHGKVEFGDDGQPIFRPRLTGWYGGDRAVRFKMDNKFRPIPGAGGFQCSNPSAIDLTSLLGALSVFEETSIHELRAKSLQLTAYAEYLLLKDLAADEDKRPYRIITPLDAQQRGAQLSVLLAPGLLKKVGQALHERGIVADQREPDVVRVAPVPLYNTYSDVYAFVKTFKGAIGLNKMAINRSGRQRAGAANGRRRGWRGSDKRRGGRPKYLIAHPHLRPGPRQRHPSLPIGCRPQHPFESHMCPRALSRNISLQFSARVLWGRDTPKLTPRHVLRPSAGPPSRQAHSPGLRKKSRCPGERPNCSHCSRLGQNCYYATDHPAANDDSTAAGSTSRESLDRYGSVSESADGANATPFAQPGPWADRLSVLETKVAEVLGALNRMPWTGSPPTPTPSSTLTNCPPPIDHQSPPATASTLPPWDTVVSIAELYLAYCSCQPLPLFDPTTFVSTLGTRDPEVLFGILATAVRFSDDPLYRDRHSQAIRGYAEAARTLVMRRLANGPIELSTLQALCLLSIIDFSNGNTHRASSLSSLALDLAESAGLSTDCHASYHDPSHEERRRCFWSILFLKKLHGGNCGNYSISADESLPKFPTSTKKPPAPDFNSDPRTLQEGPRDEGITAYVIQLSEYWHKTLRYARRRANPGVHYPWSAESEYSKIMVSMMEMESHMPYKHRFRSSKFADRPTEELEKQRDYWCPWLFSQMIYHTIMCLLNHPLILSLRLRNFRVSIPEIFLQHTADLIASHTDWVIHFMDILEEKSFRVTDPFIGHCVAVVATIYLQQSYADDAGIRTEKRNNFLKCLNFVRKLGAYWPHVAQIASKLQNFEATVSASYRDSAATPPQTSVFIDLTTFWEILEAVFTSDGAADSGGSLFGSTLWPPHRSTASAGPRGEVVSSRLLPEPTYPRGDGGVARNNSVSTPTMVQAAGVGGGGAVGRGGGGDVMDSMALGMGDNDELAVLAQSYFAQGQDFVRGVDDWWTFGQ</sequence>
<dbReference type="GO" id="GO:0097053">
    <property type="term" value="P:L-kynurenine catabolic process"/>
    <property type="evidence" value="ECO:0007669"/>
    <property type="project" value="UniProtKB-UniRule"/>
</dbReference>
<dbReference type="OrthoDB" id="5978656at2759"/>
<comment type="function">
    <text evidence="7">Catalyzes the cleavage of L-kynurenine (L-Kyn) and L-3-hydroxykynurenine (L-3OHKyn) into anthranilic acid (AA) and 3-hydroxyanthranilic acid (3-OHAA), respectively.</text>
</comment>
<dbReference type="InterPro" id="IPR001138">
    <property type="entry name" value="Zn2Cys6_DnaBD"/>
</dbReference>
<feature type="domain" description="Xylanolytic transcriptional activator regulatory" evidence="11">
    <location>
        <begin position="717"/>
        <end position="959"/>
    </location>
</feature>
<evidence type="ECO:0000259" key="11">
    <source>
        <dbReference type="Pfam" id="PF04082"/>
    </source>
</evidence>
<dbReference type="GO" id="GO:0003677">
    <property type="term" value="F:DNA binding"/>
    <property type="evidence" value="ECO:0007669"/>
    <property type="project" value="InterPro"/>
</dbReference>
<keyword evidence="3" id="KW-0479">Metal-binding</keyword>
<dbReference type="EC" id="3.7.1.3" evidence="7"/>
<evidence type="ECO:0000256" key="8">
    <source>
        <dbReference type="SAM" id="MobiDB-lite"/>
    </source>
</evidence>
<keyword evidence="1 7" id="KW-0963">Cytoplasm</keyword>
<dbReference type="Pfam" id="PF04082">
    <property type="entry name" value="Fungal_trans"/>
    <property type="match status" value="1"/>
</dbReference>
<dbReference type="CDD" id="cd12148">
    <property type="entry name" value="fungal_TF_MHR"/>
    <property type="match status" value="1"/>
</dbReference>
<dbReference type="FunFam" id="3.40.640.10:FF:000031">
    <property type="entry name" value="Kynureninase"/>
    <property type="match status" value="1"/>
</dbReference>
<dbReference type="GO" id="GO:0030170">
    <property type="term" value="F:pyridoxal phosphate binding"/>
    <property type="evidence" value="ECO:0007669"/>
    <property type="project" value="UniProtKB-UniRule"/>
</dbReference>
<accession>A0A8H4J3Z9</accession>
<dbReference type="GO" id="GO:0043420">
    <property type="term" value="P:anthranilate metabolic process"/>
    <property type="evidence" value="ECO:0007669"/>
    <property type="project" value="UniProtKB-UniRule"/>
</dbReference>
<dbReference type="InterPro" id="IPR015421">
    <property type="entry name" value="PyrdxlP-dep_Trfase_major"/>
</dbReference>
<keyword evidence="5 7" id="KW-0663">Pyridoxal phosphate</keyword>
<feature type="binding site" evidence="7">
    <location>
        <position position="136"/>
    </location>
    <ligand>
        <name>pyridoxal 5'-phosphate</name>
        <dbReference type="ChEBI" id="CHEBI:597326"/>
    </ligand>
</feature>
<feature type="binding site" evidence="7">
    <location>
        <position position="247"/>
    </location>
    <ligand>
        <name>pyridoxal 5'-phosphate</name>
        <dbReference type="ChEBI" id="CHEBI:597326"/>
    </ligand>
</feature>
<proteinExistence type="inferred from homology"/>
<dbReference type="HAMAP" id="MF_01970">
    <property type="entry name" value="Kynureninase"/>
    <property type="match status" value="1"/>
</dbReference>
<dbReference type="Gene3D" id="3.90.1150.10">
    <property type="entry name" value="Aspartate Aminotransferase, domain 1"/>
    <property type="match status" value="1"/>
</dbReference>
<dbReference type="InterPro" id="IPR036864">
    <property type="entry name" value="Zn2-C6_fun-type_DNA-bd_sf"/>
</dbReference>
<dbReference type="InterPro" id="IPR015424">
    <property type="entry name" value="PyrdxlP-dep_Trfase"/>
</dbReference>
<comment type="caution">
    <text evidence="7">Lacks conserved residue(s) required for the propagation of feature annotation.</text>
</comment>
<feature type="region of interest" description="Disordered" evidence="8">
    <location>
        <begin position="877"/>
        <end position="903"/>
    </location>
</feature>
<dbReference type="SUPFAM" id="SSF53383">
    <property type="entry name" value="PLP-dependent transferases"/>
    <property type="match status" value="1"/>
</dbReference>
<protein>
    <recommendedName>
        <fullName evidence="7">Kynureninase</fullName>
        <ecNumber evidence="7">3.7.1.3</ecNumber>
    </recommendedName>
    <alternativeName>
        <fullName evidence="7">Biosynthesis of nicotinic acid protein 5</fullName>
    </alternativeName>
    <alternativeName>
        <fullName evidence="7">L-kynurenine hydrolase</fullName>
    </alternativeName>
</protein>
<feature type="domain" description="Aminotransferase class V" evidence="10">
    <location>
        <begin position="111"/>
        <end position="283"/>
    </location>
</feature>
<comment type="cofactor">
    <cofactor evidence="7">
        <name>pyridoxal 5'-phosphate</name>
        <dbReference type="ChEBI" id="CHEBI:597326"/>
    </cofactor>
</comment>
<evidence type="ECO:0000256" key="2">
    <source>
        <dbReference type="ARBA" id="ARBA00022642"/>
    </source>
</evidence>